<comment type="similarity">
    <text evidence="1">Belongs to the FAD-dependent oxidoreductase family.</text>
</comment>
<evidence type="ECO:0000313" key="6">
    <source>
        <dbReference type="EMBL" id="SGZ56474.1"/>
    </source>
</evidence>
<dbReference type="GO" id="GO:0050660">
    <property type="term" value="F:flavin adenine dinucleotide binding"/>
    <property type="evidence" value="ECO:0007669"/>
    <property type="project" value="TreeGrafter"/>
</dbReference>
<dbReference type="PANTHER" id="PTHR43735">
    <property type="entry name" value="APOPTOSIS-INDUCING FACTOR 1"/>
    <property type="match status" value="1"/>
</dbReference>
<reference evidence="6 7" key="1">
    <citation type="submission" date="2016-10" db="EMBL/GenBank/DDBJ databases">
        <authorList>
            <person name="de Groot N.N."/>
        </authorList>
    </citation>
    <scope>NUCLEOTIDE SEQUENCE [LARGE SCALE GENOMIC DNA]</scope>
    <source>
        <strain evidence="6 7">PYCC 4715</strain>
    </source>
</reference>
<gene>
    <name evidence="6" type="ORF">SAMEA4029009_CIC11G00000003732</name>
</gene>
<dbReference type="EMBL" id="LT635767">
    <property type="protein sequence ID" value="SGZ56474.1"/>
    <property type="molecule type" value="Genomic_DNA"/>
</dbReference>
<feature type="domain" description="FAD/NAD(P)-binding" evidence="5">
    <location>
        <begin position="3"/>
        <end position="282"/>
    </location>
</feature>
<dbReference type="InterPro" id="IPR036188">
    <property type="entry name" value="FAD/NAD-bd_sf"/>
</dbReference>
<dbReference type="AlphaFoldDB" id="A0A1L0C169"/>
<evidence type="ECO:0000313" key="7">
    <source>
        <dbReference type="Proteomes" id="UP000182259"/>
    </source>
</evidence>
<evidence type="ECO:0000259" key="5">
    <source>
        <dbReference type="Pfam" id="PF07992"/>
    </source>
</evidence>
<dbReference type="GO" id="GO:0005737">
    <property type="term" value="C:cytoplasm"/>
    <property type="evidence" value="ECO:0007669"/>
    <property type="project" value="TreeGrafter"/>
</dbReference>
<accession>A0A1L0C169</accession>
<dbReference type="SUPFAM" id="SSF51905">
    <property type="entry name" value="FAD/NAD(P)-binding domain"/>
    <property type="match status" value="2"/>
</dbReference>
<evidence type="ECO:0000256" key="1">
    <source>
        <dbReference type="ARBA" id="ARBA00006442"/>
    </source>
</evidence>
<dbReference type="InterPro" id="IPR023753">
    <property type="entry name" value="FAD/NAD-binding_dom"/>
</dbReference>
<dbReference type="Gene3D" id="3.50.50.100">
    <property type="match status" value="1"/>
</dbReference>
<dbReference type="PRINTS" id="PR00469">
    <property type="entry name" value="PNDRDTASEII"/>
</dbReference>
<dbReference type="GO" id="GO:0004174">
    <property type="term" value="F:electron-transferring-flavoprotein dehydrogenase activity"/>
    <property type="evidence" value="ECO:0007669"/>
    <property type="project" value="TreeGrafter"/>
</dbReference>
<keyword evidence="2" id="KW-0285">Flavoprotein</keyword>
<keyword evidence="3" id="KW-0274">FAD</keyword>
<evidence type="ECO:0000256" key="2">
    <source>
        <dbReference type="ARBA" id="ARBA00022630"/>
    </source>
</evidence>
<name>A0A1L0C169_9ASCO</name>
<protein>
    <submittedName>
        <fullName evidence="6">CIC11C00000003732</fullName>
    </submittedName>
</protein>
<organism evidence="6 7">
    <name type="scientific">Sungouiella intermedia</name>
    <dbReference type="NCBI Taxonomy" id="45354"/>
    <lineage>
        <taxon>Eukaryota</taxon>
        <taxon>Fungi</taxon>
        <taxon>Dikarya</taxon>
        <taxon>Ascomycota</taxon>
        <taxon>Saccharomycotina</taxon>
        <taxon>Pichiomycetes</taxon>
        <taxon>Metschnikowiaceae</taxon>
        <taxon>Sungouiella</taxon>
    </lineage>
</organism>
<evidence type="ECO:0000256" key="3">
    <source>
        <dbReference type="ARBA" id="ARBA00022827"/>
    </source>
</evidence>
<dbReference type="Pfam" id="PF07992">
    <property type="entry name" value="Pyr_redox_2"/>
    <property type="match status" value="1"/>
</dbReference>
<keyword evidence="4" id="KW-0560">Oxidoreductase</keyword>
<proteinExistence type="inferred from homology"/>
<dbReference type="Proteomes" id="UP000182259">
    <property type="component" value="Chromosome IV"/>
</dbReference>
<sequence length="359" mass="38157">MTKVVIIGGSYAAHLAVSELYKTSNDLDVTLVSLNTHSYFNVAAPRLLVEPEKIDKTLFSIEKFLKNRSGGKGKFVHGKATGVDFDANTVTVLNDGTKTETVLTYDLLVLATGAKSQFDGYKVNESHLTARAALEETAKKLKTAKLVAIIGGGPTGVETAGEISYAYKSTAVTLYTGSSSPLSSHQKLVSGAITKLKNLGVEVVNNVRLTSVEGGTVTLDNGETRTFDLVLDATTQTPYSEYLPASVKDKDGYVITDNYLAVKGTKNVLALGDIVSGPSKTVVDLKRGQIGVFAASANSILNASAPSGKEWKPVQGTLIVPISPTGGEGLIFGWHIPNYLVKVFKSKTFFMNRAAEDLA</sequence>
<dbReference type="PRINTS" id="PR00368">
    <property type="entry name" value="FADPNR"/>
</dbReference>
<dbReference type="PANTHER" id="PTHR43735:SF3">
    <property type="entry name" value="FERROPTOSIS SUPPRESSOR PROTEIN 1"/>
    <property type="match status" value="1"/>
</dbReference>
<evidence type="ECO:0000256" key="4">
    <source>
        <dbReference type="ARBA" id="ARBA00023002"/>
    </source>
</evidence>